<evidence type="ECO:0008006" key="3">
    <source>
        <dbReference type="Google" id="ProtNLM"/>
    </source>
</evidence>
<comment type="caution">
    <text evidence="1">The sequence shown here is derived from an EMBL/GenBank/DDBJ whole genome shotgun (WGS) entry which is preliminary data.</text>
</comment>
<dbReference type="Proteomes" id="UP001482154">
    <property type="component" value="Unassembled WGS sequence"/>
</dbReference>
<keyword evidence="2" id="KW-1185">Reference proteome</keyword>
<proteinExistence type="predicted"/>
<sequence length="204" mass="24014">MVKILDSLVVCRYKLILSKDVTGRYSIVYERLSTKKATSRSDNMKIIFEVINGNIEILEIDDGELLKDVIEKTRNLLTMESMSSLFYEKFLIPEAKKKTLQNIMEKSIYIWLLFFFGRKLHVYLDQSLEEKGRQEGRLEGRLQGQTENKLKLIVKKIHKNKSFDQIVDELEEDAGVVQPLYDFVLKHIDWGEDEMVQKYLENIE</sequence>
<reference evidence="1 2" key="1">
    <citation type="submission" date="2024-04" db="EMBL/GenBank/DDBJ databases">
        <title>Human intestinal bacterial collection.</title>
        <authorList>
            <person name="Pauvert C."/>
            <person name="Hitch T.C.A."/>
            <person name="Clavel T."/>
        </authorList>
    </citation>
    <scope>NUCLEOTIDE SEQUENCE [LARGE SCALE GENOMIC DNA]</scope>
    <source>
        <strain evidence="1 2">CLA-AA-H249</strain>
    </source>
</reference>
<evidence type="ECO:0000313" key="1">
    <source>
        <dbReference type="EMBL" id="MEQ2711882.1"/>
    </source>
</evidence>
<organism evidence="1 2">
    <name type="scientific">Anaerostipes amylophilus</name>
    <dbReference type="NCBI Taxonomy" id="2981779"/>
    <lineage>
        <taxon>Bacteria</taxon>
        <taxon>Bacillati</taxon>
        <taxon>Bacillota</taxon>
        <taxon>Clostridia</taxon>
        <taxon>Lachnospirales</taxon>
        <taxon>Lachnospiraceae</taxon>
        <taxon>Anaerostipes</taxon>
    </lineage>
</organism>
<gene>
    <name evidence="1" type="ORF">AAAU51_11975</name>
</gene>
<accession>A0ABV1IYG5</accession>
<dbReference type="RefSeq" id="WP_349111267.1">
    <property type="nucleotide sequence ID" value="NZ_JBBNIN010000022.1"/>
</dbReference>
<name>A0ABV1IYG5_9FIRM</name>
<protein>
    <recommendedName>
        <fullName evidence="3">DUF4351 domain-containing protein</fullName>
    </recommendedName>
</protein>
<evidence type="ECO:0000313" key="2">
    <source>
        <dbReference type="Proteomes" id="UP001482154"/>
    </source>
</evidence>
<dbReference type="EMBL" id="JBBNIN010000022">
    <property type="protein sequence ID" value="MEQ2711882.1"/>
    <property type="molecule type" value="Genomic_DNA"/>
</dbReference>